<evidence type="ECO:0000313" key="6">
    <source>
        <dbReference type="EMBL" id="KAF7303540.1"/>
    </source>
</evidence>
<evidence type="ECO:0000259" key="5">
    <source>
        <dbReference type="PROSITE" id="PS50865"/>
    </source>
</evidence>
<dbReference type="Gene3D" id="6.10.140.2220">
    <property type="match status" value="1"/>
</dbReference>
<dbReference type="Pfam" id="PF01753">
    <property type="entry name" value="zf-MYND"/>
    <property type="match status" value="1"/>
</dbReference>
<feature type="domain" description="MYND-type" evidence="5">
    <location>
        <begin position="446"/>
        <end position="487"/>
    </location>
</feature>
<accession>A0A8H6SR64</accession>
<reference evidence="6" key="1">
    <citation type="submission" date="2020-05" db="EMBL/GenBank/DDBJ databases">
        <title>Mycena genomes resolve the evolution of fungal bioluminescence.</title>
        <authorList>
            <person name="Tsai I.J."/>
        </authorList>
    </citation>
    <scope>NUCLEOTIDE SEQUENCE</scope>
    <source>
        <strain evidence="6">171206Taipei</strain>
    </source>
</reference>
<organism evidence="6 7">
    <name type="scientific">Mycena indigotica</name>
    <dbReference type="NCBI Taxonomy" id="2126181"/>
    <lineage>
        <taxon>Eukaryota</taxon>
        <taxon>Fungi</taxon>
        <taxon>Dikarya</taxon>
        <taxon>Basidiomycota</taxon>
        <taxon>Agaricomycotina</taxon>
        <taxon>Agaricomycetes</taxon>
        <taxon>Agaricomycetidae</taxon>
        <taxon>Agaricales</taxon>
        <taxon>Marasmiineae</taxon>
        <taxon>Mycenaceae</taxon>
        <taxon>Mycena</taxon>
    </lineage>
</organism>
<evidence type="ECO:0000256" key="4">
    <source>
        <dbReference type="PROSITE-ProRule" id="PRU00134"/>
    </source>
</evidence>
<keyword evidence="2 4" id="KW-0863">Zinc-finger</keyword>
<dbReference type="EMBL" id="JACAZF010000005">
    <property type="protein sequence ID" value="KAF7303540.1"/>
    <property type="molecule type" value="Genomic_DNA"/>
</dbReference>
<dbReference type="RefSeq" id="XP_037220512.1">
    <property type="nucleotide sequence ID" value="XM_037362591.1"/>
</dbReference>
<sequence length="671" mass="72188">MPIHPCFAPSTLRKLPVVLRGKAIDALQGSTQQLVFLAQAVAEDKLHASSKVLLAPVFYSALDPIGIPAMDTLDDTPAHALETMYTRSLVSLRAFGPILSVKDALPLTAVPDLWARIWAWLEFLDTAHPHLPLPPGLRVVYSSSVTFYFAAVDLLFQLLNLTRWTPAVQRSIPATPGYFLFLGHAWRAVADIPEQHGIPAFSAAAMVSMPRAGPNYLPELIRGAGGPAAFVAAAVAQWMHTCGITSPERTPNMPSIYIPAAMLVAGATTAMDRHDPALNAALLASETALPALILATTRITPAGDVSISSLLLTLLVAVLKDTRDVGRVRRALELGLLPAVVFAGIVSRQGARKRPDEAAEIDGNVTVFIEEILPRATAYASVISVLHQEIHKGMGPSKQPMEKFLPLKSHTTLWRALVVLVDERFELLQRYRAKEVPSLRLRGCDNLQCCRVAPKDEFKRCGRCRTALYCSPACQAADWADSHRTECVLASNERNASGVSRRDLAFLRALMRTAYDANRRRLAAQHVIAIDPPAPDRGPDDVAAPRGLGATAFDVSAGTMHVALLQTDSAPAGGPGDHWQLARVRRAAGRMEVHFLFLGVAAGPAGLVPIPFKTPAGSKAAALARLAREAPVPTDDTMGQETEMAAAALEAALEAEGRWEAYESALGLEAY</sequence>
<comment type="caution">
    <text evidence="6">The sequence shown here is derived from an EMBL/GenBank/DDBJ whole genome shotgun (WGS) entry which is preliminary data.</text>
</comment>
<proteinExistence type="predicted"/>
<dbReference type="OrthoDB" id="3064914at2759"/>
<dbReference type="AlphaFoldDB" id="A0A8H6SR64"/>
<evidence type="ECO:0000256" key="1">
    <source>
        <dbReference type="ARBA" id="ARBA00022723"/>
    </source>
</evidence>
<dbReference type="InterPro" id="IPR002893">
    <property type="entry name" value="Znf_MYND"/>
</dbReference>
<name>A0A8H6SR64_9AGAR</name>
<dbReference type="GeneID" id="59345107"/>
<dbReference type="Proteomes" id="UP000636479">
    <property type="component" value="Unassembled WGS sequence"/>
</dbReference>
<dbReference type="PROSITE" id="PS50865">
    <property type="entry name" value="ZF_MYND_2"/>
    <property type="match status" value="1"/>
</dbReference>
<keyword evidence="1" id="KW-0479">Metal-binding</keyword>
<dbReference type="SUPFAM" id="SSF144232">
    <property type="entry name" value="HIT/MYND zinc finger-like"/>
    <property type="match status" value="1"/>
</dbReference>
<evidence type="ECO:0000256" key="2">
    <source>
        <dbReference type="ARBA" id="ARBA00022771"/>
    </source>
</evidence>
<dbReference type="GO" id="GO:0008270">
    <property type="term" value="F:zinc ion binding"/>
    <property type="evidence" value="ECO:0007669"/>
    <property type="project" value="UniProtKB-KW"/>
</dbReference>
<keyword evidence="3" id="KW-0862">Zinc</keyword>
<gene>
    <name evidence="6" type="ORF">MIND_00583200</name>
</gene>
<evidence type="ECO:0000313" key="7">
    <source>
        <dbReference type="Proteomes" id="UP000636479"/>
    </source>
</evidence>
<evidence type="ECO:0000256" key="3">
    <source>
        <dbReference type="ARBA" id="ARBA00022833"/>
    </source>
</evidence>
<keyword evidence="7" id="KW-1185">Reference proteome</keyword>
<protein>
    <submittedName>
        <fullName evidence="6">MYND-type domain-containing protein</fullName>
    </submittedName>
</protein>